<keyword evidence="2" id="KW-1185">Reference proteome</keyword>
<accession>A0ABR2KVD0</accession>
<evidence type="ECO:0000313" key="2">
    <source>
        <dbReference type="Proteomes" id="UP001470230"/>
    </source>
</evidence>
<protein>
    <recommendedName>
        <fullName evidence="3">SGF29 C-terminal domain-containing protein</fullName>
    </recommendedName>
</protein>
<evidence type="ECO:0008006" key="3">
    <source>
        <dbReference type="Google" id="ProtNLM"/>
    </source>
</evidence>
<proteinExistence type="predicted"/>
<evidence type="ECO:0000313" key="1">
    <source>
        <dbReference type="EMBL" id="KAK8894867.1"/>
    </source>
</evidence>
<organism evidence="1 2">
    <name type="scientific">Tritrichomonas musculus</name>
    <dbReference type="NCBI Taxonomy" id="1915356"/>
    <lineage>
        <taxon>Eukaryota</taxon>
        <taxon>Metamonada</taxon>
        <taxon>Parabasalia</taxon>
        <taxon>Tritrichomonadida</taxon>
        <taxon>Tritrichomonadidae</taxon>
        <taxon>Tritrichomonas</taxon>
    </lineage>
</organism>
<name>A0ABR2KVD0_9EUKA</name>
<dbReference type="Proteomes" id="UP001470230">
    <property type="component" value="Unassembled WGS sequence"/>
</dbReference>
<gene>
    <name evidence="1" type="ORF">M9Y10_023307</name>
</gene>
<comment type="caution">
    <text evidence="1">The sequence shown here is derived from an EMBL/GenBank/DDBJ whole genome shotgun (WGS) entry which is preliminary data.</text>
</comment>
<reference evidence="1 2" key="1">
    <citation type="submission" date="2024-04" db="EMBL/GenBank/DDBJ databases">
        <title>Tritrichomonas musculus Genome.</title>
        <authorList>
            <person name="Alves-Ferreira E."/>
            <person name="Grigg M."/>
            <person name="Lorenzi H."/>
            <person name="Galac M."/>
        </authorList>
    </citation>
    <scope>NUCLEOTIDE SEQUENCE [LARGE SCALE GENOMIC DNA]</scope>
    <source>
        <strain evidence="1 2">EAF2021</strain>
    </source>
</reference>
<dbReference type="EMBL" id="JAPFFF010000003">
    <property type="protein sequence ID" value="KAK8894867.1"/>
    <property type="molecule type" value="Genomic_DNA"/>
</dbReference>
<sequence length="127" mass="14630">MDTSLYLTLQNRITTLKSTLAPLENNGNQGSSSAYATNAELSEYRKLNDISYHNHQELSKKKKKKKNKDVLLDDGDEQWRFTTSHIPYHEGTHLIGKYTDPDGVEHSFDIIFETEDDISETQYMNCI</sequence>